<feature type="domain" description="Pyruvate flavodoxin/ferredoxin oxidoreductase pyrimidine binding" evidence="2">
    <location>
        <begin position="15"/>
        <end position="233"/>
    </location>
</feature>
<keyword evidence="1" id="KW-0560">Oxidoreductase</keyword>
<evidence type="ECO:0000259" key="3">
    <source>
        <dbReference type="Pfam" id="PF17147"/>
    </source>
</evidence>
<proteinExistence type="predicted"/>
<protein>
    <submittedName>
        <fullName evidence="4">3-methyl-2-oxobutanoate dehydrogenase subunit VorB</fullName>
    </submittedName>
</protein>
<dbReference type="Pfam" id="PF17147">
    <property type="entry name" value="PFOR_II"/>
    <property type="match status" value="1"/>
</dbReference>
<reference evidence="4 5" key="1">
    <citation type="submission" date="2022-12" db="EMBL/GenBank/DDBJ databases">
        <title>Metagenome assembled genome from gulf of manar.</title>
        <authorList>
            <person name="Kohli P."/>
            <person name="Pk S."/>
            <person name="Venkata Ramana C."/>
            <person name="Sasikala C."/>
        </authorList>
    </citation>
    <scope>NUCLEOTIDE SEQUENCE [LARGE SCALE GENOMIC DNA]</scope>
    <source>
        <strain evidence="4">JB008</strain>
    </source>
</reference>
<dbReference type="SUPFAM" id="SSF52518">
    <property type="entry name" value="Thiamin diphosphate-binding fold (THDP-binding)"/>
    <property type="match status" value="1"/>
</dbReference>
<dbReference type="InterPro" id="IPR029061">
    <property type="entry name" value="THDP-binding"/>
</dbReference>
<dbReference type="Pfam" id="PF01855">
    <property type="entry name" value="POR_N"/>
    <property type="match status" value="1"/>
</dbReference>
<evidence type="ECO:0000313" key="5">
    <source>
        <dbReference type="Proteomes" id="UP001221217"/>
    </source>
</evidence>
<dbReference type="GO" id="GO:0016491">
    <property type="term" value="F:oxidoreductase activity"/>
    <property type="evidence" value="ECO:0007669"/>
    <property type="project" value="UniProtKB-KW"/>
</dbReference>
<name>A0AAJ1IJ89_9SPIO</name>
<evidence type="ECO:0000259" key="2">
    <source>
        <dbReference type="Pfam" id="PF01855"/>
    </source>
</evidence>
<dbReference type="PANTHER" id="PTHR43088">
    <property type="entry name" value="SUBUNIT OF PYRUVATE:FLAVODOXIN OXIDOREDUCTASE-RELATED"/>
    <property type="match status" value="1"/>
</dbReference>
<sequence>MTKTLIKGNHAIVRGALLGGATHFFGYPITPASEIAHGAADLFTRSGRTFLQAESETSAINMIYGAAAAGARVMTASSGPGVSLMLEGISYLAGSELPAVIVDVQRAGPGLGNIWPEQTDYNMCCKGGGHGAFRNIVLAPASGQEMTDFAYKAFDLADKWRMTVIILSDAYIGQMMEPVGFPSEVKHGQRKDWAVYGDAESRENLLTSIIMNQKGLSEFNEKLQAKYRRVEAEIVDWEEIQTEDSDYLLVAFGITSRIAATAVRMLREEGIKVGLFRPRTLWPFPSARLAELGESVKSIGVAELNDGMMADDVDLAVKGKCPVDRFNWFGGYVPSAEELVEKVKEAFNG</sequence>
<gene>
    <name evidence="4" type="primary">vorB</name>
    <name evidence="4" type="ORF">PQJ61_15950</name>
</gene>
<dbReference type="SUPFAM" id="SSF52922">
    <property type="entry name" value="TK C-terminal domain-like"/>
    <property type="match status" value="1"/>
</dbReference>
<dbReference type="Gene3D" id="3.40.50.970">
    <property type="match status" value="1"/>
</dbReference>
<feature type="domain" description="Pyruvate:ferredoxin oxidoreductase core" evidence="3">
    <location>
        <begin position="246"/>
        <end position="338"/>
    </location>
</feature>
<dbReference type="InterPro" id="IPR002880">
    <property type="entry name" value="Pyrv_Fd/Flavodoxin_OxRdtase_N"/>
</dbReference>
<accession>A0AAJ1IJ89</accession>
<dbReference type="EMBL" id="JAQQAL010000043">
    <property type="protein sequence ID" value="MDC7228255.1"/>
    <property type="molecule type" value="Genomic_DNA"/>
</dbReference>
<dbReference type="CDD" id="cd07034">
    <property type="entry name" value="TPP_PYR_PFOR_IOR-alpha_like"/>
    <property type="match status" value="1"/>
</dbReference>
<dbReference type="InterPro" id="IPR009014">
    <property type="entry name" value="Transketo_C/PFOR_II"/>
</dbReference>
<dbReference type="Proteomes" id="UP001221217">
    <property type="component" value="Unassembled WGS sequence"/>
</dbReference>
<dbReference type="Gene3D" id="3.40.50.920">
    <property type="match status" value="1"/>
</dbReference>
<dbReference type="AlphaFoldDB" id="A0AAJ1IJ89"/>
<evidence type="ECO:0000313" key="4">
    <source>
        <dbReference type="EMBL" id="MDC7228255.1"/>
    </source>
</evidence>
<comment type="caution">
    <text evidence="4">The sequence shown here is derived from an EMBL/GenBank/DDBJ whole genome shotgun (WGS) entry which is preliminary data.</text>
</comment>
<dbReference type="InterPro" id="IPR052368">
    <property type="entry name" value="2-oxoacid_oxidoreductase"/>
</dbReference>
<dbReference type="PANTHER" id="PTHR43088:SF1">
    <property type="entry name" value="SUBUNIT OF PYRUVATE:FLAVODOXIN OXIDOREDUCTASE"/>
    <property type="match status" value="1"/>
</dbReference>
<dbReference type="NCBIfam" id="NF005507">
    <property type="entry name" value="PRK07119.1"/>
    <property type="match status" value="1"/>
</dbReference>
<evidence type="ECO:0000256" key="1">
    <source>
        <dbReference type="ARBA" id="ARBA00023002"/>
    </source>
</evidence>
<dbReference type="InterPro" id="IPR033412">
    <property type="entry name" value="PFOR_II"/>
</dbReference>
<organism evidence="4 5">
    <name type="scientific">Candidatus Thalassospirochaeta sargassi</name>
    <dbReference type="NCBI Taxonomy" id="3119039"/>
    <lineage>
        <taxon>Bacteria</taxon>
        <taxon>Pseudomonadati</taxon>
        <taxon>Spirochaetota</taxon>
        <taxon>Spirochaetia</taxon>
        <taxon>Spirochaetales</taxon>
        <taxon>Spirochaetaceae</taxon>
        <taxon>Candidatus Thalassospirochaeta</taxon>
    </lineage>
</organism>